<dbReference type="EMBL" id="QOVI01000001">
    <property type="protein sequence ID" value="RXG18365.1"/>
    <property type="molecule type" value="Genomic_DNA"/>
</dbReference>
<dbReference type="Proteomes" id="UP000289821">
    <property type="component" value="Unassembled WGS sequence"/>
</dbReference>
<keyword evidence="11" id="KW-1185">Reference proteome</keyword>
<feature type="transmembrane region" description="Helical" evidence="9">
    <location>
        <begin position="207"/>
        <end position="227"/>
    </location>
</feature>
<dbReference type="GO" id="GO:0008324">
    <property type="term" value="F:monoatomic cation transmembrane transporter activity"/>
    <property type="evidence" value="ECO:0007669"/>
    <property type="project" value="InterPro"/>
</dbReference>
<organism evidence="10 11">
    <name type="scientific">Leeuwenhoekiella aestuarii</name>
    <dbReference type="NCBI Taxonomy" id="2249426"/>
    <lineage>
        <taxon>Bacteria</taxon>
        <taxon>Pseudomonadati</taxon>
        <taxon>Bacteroidota</taxon>
        <taxon>Flavobacteriia</taxon>
        <taxon>Flavobacteriales</taxon>
        <taxon>Flavobacteriaceae</taxon>
        <taxon>Leeuwenhoekiella</taxon>
    </lineage>
</organism>
<feature type="transmembrane region" description="Helical" evidence="9">
    <location>
        <begin position="270"/>
        <end position="289"/>
    </location>
</feature>
<feature type="transmembrane region" description="Helical" evidence="9">
    <location>
        <begin position="69"/>
        <end position="90"/>
    </location>
</feature>
<feature type="transmembrane region" description="Helical" evidence="9">
    <location>
        <begin position="150"/>
        <end position="172"/>
    </location>
</feature>
<dbReference type="GO" id="GO:0005886">
    <property type="term" value="C:plasma membrane"/>
    <property type="evidence" value="ECO:0007669"/>
    <property type="project" value="UniProtKB-SubCell"/>
</dbReference>
<protein>
    <submittedName>
        <fullName evidence="10">Trk system potassium uptake protein TrkH</fullName>
    </submittedName>
</protein>
<evidence type="ECO:0000256" key="5">
    <source>
        <dbReference type="ARBA" id="ARBA00022692"/>
    </source>
</evidence>
<accession>A0A4Q0P0H0</accession>
<evidence type="ECO:0000256" key="1">
    <source>
        <dbReference type="ARBA" id="ARBA00004651"/>
    </source>
</evidence>
<name>A0A4Q0P0H0_9FLAO</name>
<dbReference type="Pfam" id="PF02386">
    <property type="entry name" value="TrkH"/>
    <property type="match status" value="1"/>
</dbReference>
<sequence length="520" mass="57219">MYKTIIKQISSLLIILGGVMLVPCLVAILYKEWYSLLGFATSGILTSGLGYVVYKLLSEAQEPKYQQSLIIAALGWLSIIIMGAIPYFVIAHITPLKVINEFIPVGASYTESSILNFKNILHCIFESTSAFTTTGLTMAYHEPSVGKAILFYRCFSQWVGGAGFIVMALAVFKHIPGQSAILLYGSEASGTKLKTNVIETARSIWKVYFIITILMFFYIAIGTYFILPDYPLAENLFDAINHAMAGQSTGGFSTLDDSIAGYHSQQMETLFLLPMLLGGLSIPFLYRFIILKKFSEVWSDIQTRAVLIASVVGGIVLSLLLMQSGTVLEPFREGIFQFISALSTTGWQTSAIGDWSDLSILFIVAAAMLIGGSAGGTVGGIKIIRALLLQKGLRWHINKIFLSENTIKSVKFNNRYMMPAEMNEELARAGIFTLIYLLFVFASTMLTVYYMSDDFTLADALFEAASAQGTVGLSSGISDPSMSPVLETVYILQMWAGRIEIIPVLVLVRLFFYGTKARKL</sequence>
<evidence type="ECO:0000256" key="7">
    <source>
        <dbReference type="ARBA" id="ARBA00023065"/>
    </source>
</evidence>
<feature type="transmembrane region" description="Helical" evidence="9">
    <location>
        <begin position="12"/>
        <end position="30"/>
    </location>
</feature>
<dbReference type="AlphaFoldDB" id="A0A4Q0P0H0"/>
<feature type="transmembrane region" description="Helical" evidence="9">
    <location>
        <begin position="301"/>
        <end position="322"/>
    </location>
</feature>
<evidence type="ECO:0000256" key="9">
    <source>
        <dbReference type="SAM" id="Phobius"/>
    </source>
</evidence>
<feature type="transmembrane region" description="Helical" evidence="9">
    <location>
        <begin position="36"/>
        <end position="57"/>
    </location>
</feature>
<feature type="transmembrane region" description="Helical" evidence="9">
    <location>
        <begin position="490"/>
        <end position="512"/>
    </location>
</feature>
<dbReference type="PANTHER" id="PTHR32024:SF2">
    <property type="entry name" value="TRK SYSTEM POTASSIUM UPTAKE PROTEIN TRKG-RELATED"/>
    <property type="match status" value="1"/>
</dbReference>
<comment type="similarity">
    <text evidence="2">Belongs to the TrkH potassium transport family.</text>
</comment>
<evidence type="ECO:0000313" key="11">
    <source>
        <dbReference type="Proteomes" id="UP000289821"/>
    </source>
</evidence>
<evidence type="ECO:0000313" key="10">
    <source>
        <dbReference type="EMBL" id="RXG18365.1"/>
    </source>
</evidence>
<dbReference type="InterPro" id="IPR003445">
    <property type="entry name" value="Cat_transpt"/>
</dbReference>
<feature type="transmembrane region" description="Helical" evidence="9">
    <location>
        <begin position="360"/>
        <end position="384"/>
    </location>
</feature>
<dbReference type="RefSeq" id="WP_128759918.1">
    <property type="nucleotide sequence ID" value="NZ_QOVI01000001.1"/>
</dbReference>
<evidence type="ECO:0000256" key="2">
    <source>
        <dbReference type="ARBA" id="ARBA00009137"/>
    </source>
</evidence>
<evidence type="ECO:0000256" key="6">
    <source>
        <dbReference type="ARBA" id="ARBA00022989"/>
    </source>
</evidence>
<keyword evidence="4" id="KW-1003">Cell membrane</keyword>
<dbReference type="GO" id="GO:0030001">
    <property type="term" value="P:metal ion transport"/>
    <property type="evidence" value="ECO:0007669"/>
    <property type="project" value="UniProtKB-ARBA"/>
</dbReference>
<dbReference type="OrthoDB" id="9810952at2"/>
<comment type="caution">
    <text evidence="10">The sequence shown here is derived from an EMBL/GenBank/DDBJ whole genome shotgun (WGS) entry which is preliminary data.</text>
</comment>
<dbReference type="PANTHER" id="PTHR32024">
    <property type="entry name" value="TRK SYSTEM POTASSIUM UPTAKE PROTEIN TRKG-RELATED"/>
    <property type="match status" value="1"/>
</dbReference>
<evidence type="ECO:0000256" key="3">
    <source>
        <dbReference type="ARBA" id="ARBA00022448"/>
    </source>
</evidence>
<gene>
    <name evidence="10" type="ORF">DSM04_101558</name>
</gene>
<evidence type="ECO:0000256" key="4">
    <source>
        <dbReference type="ARBA" id="ARBA00022475"/>
    </source>
</evidence>
<keyword evidence="5 9" id="KW-0812">Transmembrane</keyword>
<reference evidence="10 11" key="1">
    <citation type="submission" date="2018-07" db="EMBL/GenBank/DDBJ databases">
        <title>Leeuwenhoekiella genomics.</title>
        <authorList>
            <person name="Tahon G."/>
            <person name="Willems A."/>
        </authorList>
    </citation>
    <scope>NUCLEOTIDE SEQUENCE [LARGE SCALE GENOMIC DNA]</scope>
    <source>
        <strain evidence="10 11">R-50232</strain>
    </source>
</reference>
<feature type="transmembrane region" description="Helical" evidence="9">
    <location>
        <begin position="426"/>
        <end position="451"/>
    </location>
</feature>
<comment type="subcellular location">
    <subcellularLocation>
        <location evidence="1">Cell membrane</location>
        <topology evidence="1">Multi-pass membrane protein</topology>
    </subcellularLocation>
</comment>
<keyword evidence="3" id="KW-0813">Transport</keyword>
<evidence type="ECO:0000256" key="8">
    <source>
        <dbReference type="ARBA" id="ARBA00023136"/>
    </source>
</evidence>
<keyword evidence="7" id="KW-0406">Ion transport</keyword>
<keyword evidence="8 9" id="KW-0472">Membrane</keyword>
<proteinExistence type="inferred from homology"/>
<keyword evidence="6 9" id="KW-1133">Transmembrane helix</keyword>